<evidence type="ECO:0000313" key="2">
    <source>
        <dbReference type="EMBL" id="CAD8092623.1"/>
    </source>
</evidence>
<gene>
    <name evidence="2" type="ORF">PSON_ATCC_30995.1.T0590167</name>
</gene>
<accession>A0A8S1NT24</accession>
<comment type="caution">
    <text evidence="2">The sequence shown here is derived from an EMBL/GenBank/DDBJ whole genome shotgun (WGS) entry which is preliminary data.</text>
</comment>
<feature type="coiled-coil region" evidence="1">
    <location>
        <begin position="103"/>
        <end position="148"/>
    </location>
</feature>
<name>A0A8S1NT24_9CILI</name>
<keyword evidence="3" id="KW-1185">Reference proteome</keyword>
<dbReference type="Proteomes" id="UP000692954">
    <property type="component" value="Unassembled WGS sequence"/>
</dbReference>
<dbReference type="OrthoDB" id="60033at2759"/>
<proteinExistence type="predicted"/>
<reference evidence="2" key="1">
    <citation type="submission" date="2021-01" db="EMBL/GenBank/DDBJ databases">
        <authorList>
            <consortium name="Genoscope - CEA"/>
            <person name="William W."/>
        </authorList>
    </citation>
    <scope>NUCLEOTIDE SEQUENCE</scope>
</reference>
<sequence>MNKTKKNKDFVGTLRNSLIVKGKKWVQNQGSGIIQIGNFNQIFFTQQLFKFQKVYQFYFLRQLNLYGFQSHKSNKQEIMYINESFNFETDKRLKKQHKIKLYSENIEQEQKRQFNQLLQLQQNQKQMIEQIKTIINTQEEMKEKMRSQLSVHIRLKRQIPLSCTNFIHQH</sequence>
<dbReference type="AlphaFoldDB" id="A0A8S1NT24"/>
<dbReference type="EMBL" id="CAJJDN010000059">
    <property type="protein sequence ID" value="CAD8092623.1"/>
    <property type="molecule type" value="Genomic_DNA"/>
</dbReference>
<evidence type="ECO:0008006" key="4">
    <source>
        <dbReference type="Google" id="ProtNLM"/>
    </source>
</evidence>
<evidence type="ECO:0000313" key="3">
    <source>
        <dbReference type="Proteomes" id="UP000692954"/>
    </source>
</evidence>
<organism evidence="2 3">
    <name type="scientific">Paramecium sonneborni</name>
    <dbReference type="NCBI Taxonomy" id="65129"/>
    <lineage>
        <taxon>Eukaryota</taxon>
        <taxon>Sar</taxon>
        <taxon>Alveolata</taxon>
        <taxon>Ciliophora</taxon>
        <taxon>Intramacronucleata</taxon>
        <taxon>Oligohymenophorea</taxon>
        <taxon>Peniculida</taxon>
        <taxon>Parameciidae</taxon>
        <taxon>Paramecium</taxon>
    </lineage>
</organism>
<evidence type="ECO:0000256" key="1">
    <source>
        <dbReference type="SAM" id="Coils"/>
    </source>
</evidence>
<keyword evidence="1" id="KW-0175">Coiled coil</keyword>
<protein>
    <recommendedName>
        <fullName evidence="4">HSF-type DNA-binding domain-containing protein</fullName>
    </recommendedName>
</protein>